<dbReference type="AlphaFoldDB" id="A0A5N6SCE6"/>
<reference evidence="2 3" key="1">
    <citation type="submission" date="2019-04" db="EMBL/GenBank/DDBJ databases">
        <title>Friends and foes A comparative genomics study of 23 Aspergillus species from section Flavi.</title>
        <authorList>
            <consortium name="DOE Joint Genome Institute"/>
            <person name="Kjaerbolling I."/>
            <person name="Vesth T."/>
            <person name="Frisvad J.C."/>
            <person name="Nybo J.L."/>
            <person name="Theobald S."/>
            <person name="Kildgaard S."/>
            <person name="Isbrandt T."/>
            <person name="Kuo A."/>
            <person name="Sato A."/>
            <person name="Lyhne E.K."/>
            <person name="Kogle M.E."/>
            <person name="Wiebenga A."/>
            <person name="Kun R.S."/>
            <person name="Lubbers R.J."/>
            <person name="Makela M.R."/>
            <person name="Barry K."/>
            <person name="Chovatia M."/>
            <person name="Clum A."/>
            <person name="Daum C."/>
            <person name="Haridas S."/>
            <person name="He G."/>
            <person name="LaButti K."/>
            <person name="Lipzen A."/>
            <person name="Mondo S."/>
            <person name="Riley R."/>
            <person name="Salamov A."/>
            <person name="Simmons B.A."/>
            <person name="Magnuson J.K."/>
            <person name="Henrissat B."/>
            <person name="Mortensen U.H."/>
            <person name="Larsen T.O."/>
            <person name="Devries R.P."/>
            <person name="Grigoriev I.V."/>
            <person name="Machida M."/>
            <person name="Baker S.E."/>
            <person name="Andersen M.R."/>
        </authorList>
    </citation>
    <scope>NUCLEOTIDE SEQUENCE [LARGE SCALE GENOMIC DNA]</scope>
    <source>
        <strain evidence="2 3">CBS 117625</strain>
    </source>
</reference>
<sequence length="272" mass="29089">MAAGLSNIPAAFVFTTGVAALPVPSLIEKSVSTNRSRECMTTIVDQVLASILAHSPDRLPLASVYYATESSDPSALGMMTLWRTITSAGSPSLLAVDTTSGSAYFALDISQGLVENQITQLGLYVTHSHGVHGFSFSAEELPDIYERWIATTFNPNGTLSVTIADDCQFTEEGWRMIEPGPERNGSTTPRWSCGIFVTGAITPGKVYSYGDILAFIPDDMQDAQEGQDKWLAKTLASGDLSLLSPTAATGETYKNAFDKCLPLPARILGPPK</sequence>
<feature type="chain" id="PRO_5024986031" evidence="1">
    <location>
        <begin position="21"/>
        <end position="272"/>
    </location>
</feature>
<dbReference type="Proteomes" id="UP000325672">
    <property type="component" value="Unassembled WGS sequence"/>
</dbReference>
<evidence type="ECO:0000313" key="3">
    <source>
        <dbReference type="Proteomes" id="UP000325672"/>
    </source>
</evidence>
<dbReference type="GeneID" id="43642399"/>
<dbReference type="EMBL" id="ML743678">
    <property type="protein sequence ID" value="KAE8131063.1"/>
    <property type="molecule type" value="Genomic_DNA"/>
</dbReference>
<proteinExistence type="predicted"/>
<name>A0A5N6SCE6_ASPPS</name>
<evidence type="ECO:0000313" key="2">
    <source>
        <dbReference type="EMBL" id="KAE8131063.1"/>
    </source>
</evidence>
<accession>A0A5N6SCE6</accession>
<dbReference type="OrthoDB" id="5229624at2759"/>
<keyword evidence="1" id="KW-0732">Signal</keyword>
<keyword evidence="3" id="KW-1185">Reference proteome</keyword>
<organism evidence="2 3">
    <name type="scientific">Aspergillus pseudotamarii</name>
    <dbReference type="NCBI Taxonomy" id="132259"/>
    <lineage>
        <taxon>Eukaryota</taxon>
        <taxon>Fungi</taxon>
        <taxon>Dikarya</taxon>
        <taxon>Ascomycota</taxon>
        <taxon>Pezizomycotina</taxon>
        <taxon>Eurotiomycetes</taxon>
        <taxon>Eurotiomycetidae</taxon>
        <taxon>Eurotiales</taxon>
        <taxon>Aspergillaceae</taxon>
        <taxon>Aspergillus</taxon>
        <taxon>Aspergillus subgen. Circumdati</taxon>
    </lineage>
</organism>
<dbReference type="RefSeq" id="XP_031907126.1">
    <property type="nucleotide sequence ID" value="XM_032058189.1"/>
</dbReference>
<evidence type="ECO:0000256" key="1">
    <source>
        <dbReference type="SAM" id="SignalP"/>
    </source>
</evidence>
<feature type="signal peptide" evidence="1">
    <location>
        <begin position="1"/>
        <end position="20"/>
    </location>
</feature>
<gene>
    <name evidence="2" type="ORF">BDV38DRAFT_276271</name>
</gene>
<protein>
    <submittedName>
        <fullName evidence="2">Uncharacterized protein</fullName>
    </submittedName>
</protein>